<dbReference type="Pfam" id="PF05593">
    <property type="entry name" value="RHS_repeat"/>
    <property type="match status" value="1"/>
</dbReference>
<keyword evidence="5" id="KW-1185">Reference proteome</keyword>
<dbReference type="InterPro" id="IPR022385">
    <property type="entry name" value="Rhs_assc_core"/>
</dbReference>
<dbReference type="InterPro" id="IPR032722">
    <property type="entry name" value="Deaminase_XOO_2897"/>
</dbReference>
<dbReference type="InterPro" id="IPR031325">
    <property type="entry name" value="RHS_repeat"/>
</dbReference>
<gene>
    <name evidence="4" type="ORF">RM844_24750</name>
</gene>
<dbReference type="InterPro" id="IPR050708">
    <property type="entry name" value="T6SS_VgrG/RHS"/>
</dbReference>
<comment type="caution">
    <text evidence="4">The sequence shown here is derived from an EMBL/GenBank/DDBJ whole genome shotgun (WGS) entry which is preliminary data.</text>
</comment>
<dbReference type="NCBIfam" id="TIGR03696">
    <property type="entry name" value="Rhs_assc_core"/>
    <property type="match status" value="1"/>
</dbReference>
<evidence type="ECO:0000259" key="3">
    <source>
        <dbReference type="Pfam" id="PF25023"/>
    </source>
</evidence>
<evidence type="ECO:0000256" key="1">
    <source>
        <dbReference type="ARBA" id="ARBA00022737"/>
    </source>
</evidence>
<dbReference type="PANTHER" id="PTHR32305:SF15">
    <property type="entry name" value="PROTEIN RHSA-RELATED"/>
    <property type="match status" value="1"/>
</dbReference>
<dbReference type="Pfam" id="PF25023">
    <property type="entry name" value="TEN_YD-shell"/>
    <property type="match status" value="1"/>
</dbReference>
<evidence type="ECO:0000313" key="4">
    <source>
        <dbReference type="EMBL" id="MDT0269495.1"/>
    </source>
</evidence>
<dbReference type="Proteomes" id="UP001183410">
    <property type="component" value="Unassembled WGS sequence"/>
</dbReference>
<keyword evidence="1" id="KW-0677">Repeat</keyword>
<dbReference type="RefSeq" id="WP_311669577.1">
    <property type="nucleotide sequence ID" value="NZ_JAVREO010000017.1"/>
</dbReference>
<feature type="region of interest" description="Disordered" evidence="2">
    <location>
        <begin position="1"/>
        <end position="26"/>
    </location>
</feature>
<accession>A0ABU2JX06</accession>
<name>A0ABU2JX06_9ACTN</name>
<sequence>MAGDQLTADWGGGGEETPTASGPREYAGQRLVRAGGVRYWYDAAGRVVRQRRTRLSRRADVWHYTWDAEDRLVQVVTPDGTRWRYRYDPFGRRIAKQRLDGAGHVVEETTFTWDETQLVERSVISRESVVGSYSTTWEYDGLRPVAQIEGRPGDPEQSAYDRRFHAIATDLAGTPTHLVDEDGTVSWHARGTLWGVPLSGGDETERVPLRFLGQYADAETGWHYNLHRYYDPFVGRFTSPDPLGLGPAPNVFGYPHNPLVWSDALGLSPHPVGEIPYNSTDLSRRAFQARRDSGFWGADHNVAVARVRGLDELVVGMSGPGRHSEGHILQQLQQRGIDPRRVIDLYTERQPCSDCANLIADNMGQANVSWSVPYYNSPPLGRGDAQLMNDATAQLLEGMIARADGR</sequence>
<organism evidence="4 5">
    <name type="scientific">Streptomyces chisholmiae</name>
    <dbReference type="NCBI Taxonomy" id="3075540"/>
    <lineage>
        <taxon>Bacteria</taxon>
        <taxon>Bacillati</taxon>
        <taxon>Actinomycetota</taxon>
        <taxon>Actinomycetes</taxon>
        <taxon>Kitasatosporales</taxon>
        <taxon>Streptomycetaceae</taxon>
        <taxon>Streptomyces</taxon>
    </lineage>
</organism>
<evidence type="ECO:0000256" key="2">
    <source>
        <dbReference type="SAM" id="MobiDB-lite"/>
    </source>
</evidence>
<dbReference type="NCBIfam" id="TIGR01643">
    <property type="entry name" value="YD_repeat_2x"/>
    <property type="match status" value="1"/>
</dbReference>
<dbReference type="PRINTS" id="PR00394">
    <property type="entry name" value="RHSPROTEIN"/>
</dbReference>
<evidence type="ECO:0000313" key="5">
    <source>
        <dbReference type="Proteomes" id="UP001183410"/>
    </source>
</evidence>
<feature type="domain" description="Teneurin-like YD-shell" evidence="3">
    <location>
        <begin position="163"/>
        <end position="241"/>
    </location>
</feature>
<dbReference type="EMBL" id="JAVREO010000017">
    <property type="protein sequence ID" value="MDT0269495.1"/>
    <property type="molecule type" value="Genomic_DNA"/>
</dbReference>
<reference evidence="5" key="1">
    <citation type="submission" date="2023-07" db="EMBL/GenBank/DDBJ databases">
        <title>30 novel species of actinomycetes from the DSMZ collection.</title>
        <authorList>
            <person name="Nouioui I."/>
        </authorList>
    </citation>
    <scope>NUCLEOTIDE SEQUENCE [LARGE SCALE GENOMIC DNA]</scope>
    <source>
        <strain evidence="5">DSM 44915</strain>
    </source>
</reference>
<dbReference type="Gene3D" id="2.180.10.10">
    <property type="entry name" value="RHS repeat-associated core"/>
    <property type="match status" value="1"/>
</dbReference>
<dbReference type="Pfam" id="PF14440">
    <property type="entry name" value="XOO_2897-deam"/>
    <property type="match status" value="1"/>
</dbReference>
<proteinExistence type="predicted"/>
<dbReference type="InterPro" id="IPR006530">
    <property type="entry name" value="YD"/>
</dbReference>
<protein>
    <submittedName>
        <fullName evidence="4">RHS repeat-associated core domain-containing protein</fullName>
    </submittedName>
</protein>
<dbReference type="InterPro" id="IPR056823">
    <property type="entry name" value="TEN-like_YD-shell"/>
</dbReference>
<dbReference type="PANTHER" id="PTHR32305">
    <property type="match status" value="1"/>
</dbReference>